<dbReference type="InterPro" id="IPR018461">
    <property type="entry name" value="Na/H_Antiport_NhaC-like_C"/>
</dbReference>
<feature type="transmembrane region" description="Helical" evidence="6">
    <location>
        <begin position="12"/>
        <end position="31"/>
    </location>
</feature>
<proteinExistence type="predicted"/>
<dbReference type="KEGG" id="amob:HG15A2_15250"/>
<accession>A0A517MTR2</accession>
<feature type="transmembrane region" description="Helical" evidence="6">
    <location>
        <begin position="114"/>
        <end position="132"/>
    </location>
</feature>
<evidence type="ECO:0000256" key="5">
    <source>
        <dbReference type="ARBA" id="ARBA00023136"/>
    </source>
</evidence>
<sequence length="583" mass="62477">MTASARNLNFGTLSVFLVASLVAALVGQMWGPTWTVETTPLGVQTDEDGKQSITFDGEPRSLEDAIPLEEIQLTPEELNDSKLRWEAEPLNQLGFEDNGASERSFFQIESQRHWGVWSFLPAIITIGLCWVTKEPISSLLAGIVVGALLMGQFDILGGVLIPSISTTTAATILILYLWLLGGLMGVWAKTGASQAFAEYMAKNYVRGPRSAKFVAWLLGVIFFQGGTISSVLVGTTVKPLADKERVSHEELSLIVDATSSPIAILLAFNAWPIYIQAFLGVAGVSYLATEKSRLEFFFGAVPLSFYAAFSVLATLLLALDKHPLMPRKLKLARQRARETGELNAPGSEPLANEAFQESDVTILHPATPLDFFLPLIALLGIAIGTYKALGSPNVLWAFGAALLLAACMAWVKGMTLRTIIGAVLEGQKSVILGSVILLLAITIGKISQDVGAGHYLVSLLGDFPWHWALPAAVFLIAVVIAFSTGTCWGTYAVTFPLVMPLAYAVATNQELTHPDLFMAICFAACLNGGVFGDQCSPISDTTILSSISTGADLMDHVTTQIPIALQAAGLALVLWTGMAYYCA</sequence>
<feature type="transmembrane region" description="Helical" evidence="6">
    <location>
        <begin position="139"/>
        <end position="161"/>
    </location>
</feature>
<dbReference type="GO" id="GO:0005886">
    <property type="term" value="C:plasma membrane"/>
    <property type="evidence" value="ECO:0007669"/>
    <property type="project" value="UniProtKB-SubCell"/>
</dbReference>
<evidence type="ECO:0000256" key="3">
    <source>
        <dbReference type="ARBA" id="ARBA00022692"/>
    </source>
</evidence>
<feature type="transmembrane region" description="Helical" evidence="6">
    <location>
        <begin position="173"/>
        <end position="192"/>
    </location>
</feature>
<feature type="transmembrane region" description="Helical" evidence="6">
    <location>
        <begin position="213"/>
        <end position="233"/>
    </location>
</feature>
<dbReference type="RefSeq" id="WP_145059259.1">
    <property type="nucleotide sequence ID" value="NZ_CP036263.1"/>
</dbReference>
<feature type="domain" description="Na+/H+ antiporter NhaC-like C-terminal" evidence="7">
    <location>
        <begin position="273"/>
        <end position="573"/>
    </location>
</feature>
<dbReference type="Proteomes" id="UP000319852">
    <property type="component" value="Chromosome"/>
</dbReference>
<feature type="transmembrane region" description="Helical" evidence="6">
    <location>
        <begin position="563"/>
        <end position="582"/>
    </location>
</feature>
<dbReference type="PANTHER" id="PTHR43478">
    <property type="entry name" value="NA+/H+ ANTIPORTER-RELATED"/>
    <property type="match status" value="1"/>
</dbReference>
<evidence type="ECO:0000256" key="2">
    <source>
        <dbReference type="ARBA" id="ARBA00022475"/>
    </source>
</evidence>
<keyword evidence="3 6" id="KW-0812">Transmembrane</keyword>
<comment type="subcellular location">
    <subcellularLocation>
        <location evidence="1">Cell membrane</location>
        <topology evidence="1">Multi-pass membrane protein</topology>
    </subcellularLocation>
</comment>
<keyword evidence="9" id="KW-1185">Reference proteome</keyword>
<protein>
    <submittedName>
        <fullName evidence="8">Na+/H+ antiporter family protein</fullName>
    </submittedName>
</protein>
<reference evidence="8 9" key="1">
    <citation type="submission" date="2019-02" db="EMBL/GenBank/DDBJ databases">
        <title>Deep-cultivation of Planctomycetes and their phenomic and genomic characterization uncovers novel biology.</title>
        <authorList>
            <person name="Wiegand S."/>
            <person name="Jogler M."/>
            <person name="Boedeker C."/>
            <person name="Pinto D."/>
            <person name="Vollmers J."/>
            <person name="Rivas-Marin E."/>
            <person name="Kohn T."/>
            <person name="Peeters S.H."/>
            <person name="Heuer A."/>
            <person name="Rast P."/>
            <person name="Oberbeckmann S."/>
            <person name="Bunk B."/>
            <person name="Jeske O."/>
            <person name="Meyerdierks A."/>
            <person name="Storesund J.E."/>
            <person name="Kallscheuer N."/>
            <person name="Luecker S."/>
            <person name="Lage O.M."/>
            <person name="Pohl T."/>
            <person name="Merkel B.J."/>
            <person name="Hornburger P."/>
            <person name="Mueller R.-W."/>
            <person name="Bruemmer F."/>
            <person name="Labrenz M."/>
            <person name="Spormann A.M."/>
            <person name="Op den Camp H."/>
            <person name="Overmann J."/>
            <person name="Amann R."/>
            <person name="Jetten M.S.M."/>
            <person name="Mascher T."/>
            <person name="Medema M.H."/>
            <person name="Devos D.P."/>
            <person name="Kaster A.-K."/>
            <person name="Ovreas L."/>
            <person name="Rohde M."/>
            <person name="Galperin M.Y."/>
            <person name="Jogler C."/>
        </authorList>
    </citation>
    <scope>NUCLEOTIDE SEQUENCE [LARGE SCALE GENOMIC DNA]</scope>
    <source>
        <strain evidence="8 9">HG15A2</strain>
    </source>
</reference>
<evidence type="ECO:0000313" key="8">
    <source>
        <dbReference type="EMBL" id="QDS98252.1"/>
    </source>
</evidence>
<keyword evidence="4 6" id="KW-1133">Transmembrane helix</keyword>
<feature type="transmembrane region" description="Helical" evidence="6">
    <location>
        <begin position="296"/>
        <end position="319"/>
    </location>
</feature>
<dbReference type="Pfam" id="PF03553">
    <property type="entry name" value="Na_H_antiporter"/>
    <property type="match status" value="1"/>
</dbReference>
<evidence type="ECO:0000259" key="7">
    <source>
        <dbReference type="Pfam" id="PF03553"/>
    </source>
</evidence>
<evidence type="ECO:0000256" key="6">
    <source>
        <dbReference type="SAM" id="Phobius"/>
    </source>
</evidence>
<evidence type="ECO:0000313" key="9">
    <source>
        <dbReference type="Proteomes" id="UP000319852"/>
    </source>
</evidence>
<dbReference type="EMBL" id="CP036263">
    <property type="protein sequence ID" value="QDS98252.1"/>
    <property type="molecule type" value="Genomic_DNA"/>
</dbReference>
<evidence type="ECO:0000256" key="1">
    <source>
        <dbReference type="ARBA" id="ARBA00004651"/>
    </source>
</evidence>
<gene>
    <name evidence="8" type="ORF">HG15A2_15250</name>
</gene>
<keyword evidence="2" id="KW-1003">Cell membrane</keyword>
<dbReference type="OrthoDB" id="9762978at2"/>
<feature type="transmembrane region" description="Helical" evidence="6">
    <location>
        <begin position="394"/>
        <end position="411"/>
    </location>
</feature>
<dbReference type="AlphaFoldDB" id="A0A517MTR2"/>
<keyword evidence="5 6" id="KW-0472">Membrane</keyword>
<feature type="transmembrane region" description="Helical" evidence="6">
    <location>
        <begin position="431"/>
        <end position="447"/>
    </location>
</feature>
<organism evidence="8 9">
    <name type="scientific">Adhaeretor mobilis</name>
    <dbReference type="NCBI Taxonomy" id="1930276"/>
    <lineage>
        <taxon>Bacteria</taxon>
        <taxon>Pseudomonadati</taxon>
        <taxon>Planctomycetota</taxon>
        <taxon>Planctomycetia</taxon>
        <taxon>Pirellulales</taxon>
        <taxon>Lacipirellulaceae</taxon>
        <taxon>Adhaeretor</taxon>
    </lineage>
</organism>
<dbReference type="PANTHER" id="PTHR43478:SF1">
    <property type="entry name" value="NA+_H+ ANTIPORTER NHAC-LIKE C-TERMINAL DOMAIN-CONTAINING PROTEIN"/>
    <property type="match status" value="1"/>
</dbReference>
<feature type="transmembrane region" description="Helical" evidence="6">
    <location>
        <begin position="262"/>
        <end position="284"/>
    </location>
</feature>
<feature type="transmembrane region" description="Helical" evidence="6">
    <location>
        <begin position="467"/>
        <end position="491"/>
    </location>
</feature>
<evidence type="ECO:0000256" key="4">
    <source>
        <dbReference type="ARBA" id="ARBA00022989"/>
    </source>
</evidence>
<name>A0A517MTR2_9BACT</name>